<organism evidence="11 12">
    <name type="scientific">Amycolatopsis acididurans</name>
    <dbReference type="NCBI Taxonomy" id="2724524"/>
    <lineage>
        <taxon>Bacteria</taxon>
        <taxon>Bacillati</taxon>
        <taxon>Actinomycetota</taxon>
        <taxon>Actinomycetes</taxon>
        <taxon>Pseudonocardiales</taxon>
        <taxon>Pseudonocardiaceae</taxon>
        <taxon>Amycolatopsis</taxon>
    </lineage>
</organism>
<keyword evidence="3 7" id="KW-0812">Transmembrane</keyword>
<dbReference type="InterPro" id="IPR035973">
    <property type="entry name" value="Cyt_c_oxidase_su3-like_sf"/>
</dbReference>
<dbReference type="SUPFAM" id="SSF81452">
    <property type="entry name" value="Cytochrome c oxidase subunit III-like"/>
    <property type="match status" value="1"/>
</dbReference>
<evidence type="ECO:0000256" key="8">
    <source>
        <dbReference type="SAM" id="MobiDB-lite"/>
    </source>
</evidence>
<sequence length="214" mass="23613">MADATAGDGHRVTGASCSTEPEQRAPHRWLRGHVPGEPGIWALVLADMTVFATFFAVFLIARIHQPRLFAESRPQLTVAFGFVNTIVLLTSSLFVACAVRRLRAGDRPQATRLVVGAMVCGLIFLAIKVLEYSTEISHGINPATNDFFLYYFIFTGIHAAHVILGLAGLAVVRHFVSRRGPGPHDQRIAEVGASFWHMVDLLWIVLFPLFYLMA</sequence>
<evidence type="ECO:0000256" key="7">
    <source>
        <dbReference type="RuleBase" id="RU003376"/>
    </source>
</evidence>
<dbReference type="InterPro" id="IPR000298">
    <property type="entry name" value="Cyt_c_oxidase-like_su3"/>
</dbReference>
<dbReference type="CDD" id="cd02862">
    <property type="entry name" value="NorE_like"/>
    <property type="match status" value="1"/>
</dbReference>
<dbReference type="InterPro" id="IPR024791">
    <property type="entry name" value="Cyt_c/ubiquinol_Oxase_su3"/>
</dbReference>
<feature type="domain" description="Heme-copper oxidase subunit III family profile" evidence="10">
    <location>
        <begin position="39"/>
        <end position="214"/>
    </location>
</feature>
<gene>
    <name evidence="11" type="ORF">HFP15_15450</name>
</gene>
<evidence type="ECO:0000256" key="9">
    <source>
        <dbReference type="SAM" id="Phobius"/>
    </source>
</evidence>
<accession>A0ABX1J3A4</accession>
<dbReference type="InterPro" id="IPR013833">
    <property type="entry name" value="Cyt_c_oxidase_su3_a-hlx"/>
</dbReference>
<evidence type="ECO:0000256" key="4">
    <source>
        <dbReference type="ARBA" id="ARBA00022989"/>
    </source>
</evidence>
<feature type="transmembrane region" description="Helical" evidence="9">
    <location>
        <begin position="76"/>
        <end position="98"/>
    </location>
</feature>
<dbReference type="Proteomes" id="UP000715441">
    <property type="component" value="Unassembled WGS sequence"/>
</dbReference>
<dbReference type="Pfam" id="PF00510">
    <property type="entry name" value="COX3"/>
    <property type="match status" value="1"/>
</dbReference>
<keyword evidence="4 9" id="KW-1133">Transmembrane helix</keyword>
<comment type="similarity">
    <text evidence="2 7">Belongs to the cytochrome c oxidase subunit 3 family.</text>
</comment>
<evidence type="ECO:0000256" key="1">
    <source>
        <dbReference type="ARBA" id="ARBA00004141"/>
    </source>
</evidence>
<evidence type="ECO:0000313" key="11">
    <source>
        <dbReference type="EMBL" id="NKQ54282.1"/>
    </source>
</evidence>
<keyword evidence="12" id="KW-1185">Reference proteome</keyword>
<feature type="transmembrane region" description="Helical" evidence="9">
    <location>
        <begin position="110"/>
        <end position="127"/>
    </location>
</feature>
<evidence type="ECO:0000256" key="6">
    <source>
        <dbReference type="ARBA" id="ARBA00031400"/>
    </source>
</evidence>
<evidence type="ECO:0000256" key="2">
    <source>
        <dbReference type="ARBA" id="ARBA00010581"/>
    </source>
</evidence>
<reference evidence="11 12" key="1">
    <citation type="submission" date="2020-04" db="EMBL/GenBank/DDBJ databases">
        <title>Novel species.</title>
        <authorList>
            <person name="Teo W.F.A."/>
            <person name="Lipun K."/>
            <person name="Srisuk N."/>
            <person name="Duangmal K."/>
        </authorList>
    </citation>
    <scope>NUCLEOTIDE SEQUENCE [LARGE SCALE GENOMIC DNA]</scope>
    <source>
        <strain evidence="11 12">K13G38</strain>
    </source>
</reference>
<name>A0ABX1J3A4_9PSEU</name>
<evidence type="ECO:0000259" key="10">
    <source>
        <dbReference type="PROSITE" id="PS50253"/>
    </source>
</evidence>
<proteinExistence type="inferred from homology"/>
<evidence type="ECO:0000313" key="12">
    <source>
        <dbReference type="Proteomes" id="UP000715441"/>
    </source>
</evidence>
<dbReference type="Gene3D" id="1.20.120.80">
    <property type="entry name" value="Cytochrome c oxidase, subunit III, four-helix bundle"/>
    <property type="match status" value="1"/>
</dbReference>
<protein>
    <recommendedName>
        <fullName evidence="6">Cytochrome aa3 subunit 3</fullName>
    </recommendedName>
</protein>
<dbReference type="PANTHER" id="PTHR11403:SF6">
    <property type="entry name" value="NITRIC OXIDE REDUCTASE SUBUNIT E"/>
    <property type="match status" value="1"/>
</dbReference>
<comment type="subcellular location">
    <subcellularLocation>
        <location evidence="7">Cell membrane</location>
        <topology evidence="7">Multi-pass membrane protein</topology>
    </subcellularLocation>
    <subcellularLocation>
        <location evidence="1">Membrane</location>
        <topology evidence="1">Multi-pass membrane protein</topology>
    </subcellularLocation>
</comment>
<comment type="caution">
    <text evidence="11">The sequence shown here is derived from an EMBL/GenBank/DDBJ whole genome shotgun (WGS) entry which is preliminary data.</text>
</comment>
<keyword evidence="5 9" id="KW-0472">Membrane</keyword>
<evidence type="ECO:0000256" key="3">
    <source>
        <dbReference type="ARBA" id="ARBA00022692"/>
    </source>
</evidence>
<feature type="transmembrane region" description="Helical" evidence="9">
    <location>
        <begin position="147"/>
        <end position="172"/>
    </location>
</feature>
<evidence type="ECO:0000256" key="5">
    <source>
        <dbReference type="ARBA" id="ARBA00023136"/>
    </source>
</evidence>
<feature type="region of interest" description="Disordered" evidence="8">
    <location>
        <begin position="1"/>
        <end position="26"/>
    </location>
</feature>
<feature type="transmembrane region" description="Helical" evidence="9">
    <location>
        <begin position="40"/>
        <end position="64"/>
    </location>
</feature>
<dbReference type="EMBL" id="JAAXLS010000008">
    <property type="protein sequence ID" value="NKQ54282.1"/>
    <property type="molecule type" value="Genomic_DNA"/>
</dbReference>
<dbReference type="PANTHER" id="PTHR11403">
    <property type="entry name" value="CYTOCHROME C OXIDASE SUBUNIT III"/>
    <property type="match status" value="1"/>
</dbReference>
<dbReference type="PROSITE" id="PS50253">
    <property type="entry name" value="COX3"/>
    <property type="match status" value="1"/>
</dbReference>
<feature type="transmembrane region" description="Helical" evidence="9">
    <location>
        <begin position="193"/>
        <end position="213"/>
    </location>
</feature>